<evidence type="ECO:0000256" key="1">
    <source>
        <dbReference type="SAM" id="MobiDB-lite"/>
    </source>
</evidence>
<evidence type="ECO:0000313" key="2">
    <source>
        <dbReference type="EMBL" id="ORD93546.1"/>
    </source>
</evidence>
<keyword evidence="3" id="KW-1185">Reference proteome</keyword>
<comment type="caution">
    <text evidence="2">The sequence shown here is derived from an EMBL/GenBank/DDBJ whole genome shotgun (WGS) entry which is preliminary data.</text>
</comment>
<evidence type="ECO:0000313" key="3">
    <source>
        <dbReference type="Proteomes" id="UP000192639"/>
    </source>
</evidence>
<accession>A0A1Y1S5U7</accession>
<feature type="compositionally biased region" description="Acidic residues" evidence="1">
    <location>
        <begin position="215"/>
        <end position="235"/>
    </location>
</feature>
<dbReference type="Proteomes" id="UP000192639">
    <property type="component" value="Unassembled WGS sequence"/>
</dbReference>
<proteinExistence type="predicted"/>
<protein>
    <submittedName>
        <fullName evidence="2">Uncharacterized protein</fullName>
    </submittedName>
</protein>
<sequence>MKLLNIALCSIQYSSYTHKQGRHGLSTNVTTALTPELQASGFTFFYLATQHIVEFKDAFYVVRGEFRCWINPNQLNTEYAEMVKRDYLKVWIKILRRDFVIDLSEYVVKELALDASFRKREYEIDHIFVNNEGDVPSRLSFTINVAKLSYCDVKENLKWREAKYNIREMELTTFRLDQYKVFYHFAKRIGVVGTMLKLFFWDKVAIGSIALEQPSESDDEDESDESDDSSSDAEDPTAPLADLSLQGRTKTPEKSCLKQPGAKRAKKVAFRDDSDVKTYRLKSIASKTAANPIIKQPLASEDVDRQPIRRRKSKEKTAEETAAIKNRKRIPMFPKCILAENETFFKHSDSEQPGLSFLVEIYTTEQTDKEEEEGAVGGVDDGND</sequence>
<dbReference type="AlphaFoldDB" id="A0A1Y1S5U7"/>
<dbReference type="VEuPathDB" id="MicrosporidiaDB:ECANGB1_2018"/>
<dbReference type="EMBL" id="LWDP01000069">
    <property type="protein sequence ID" value="ORD93546.1"/>
    <property type="molecule type" value="Genomic_DNA"/>
</dbReference>
<reference evidence="2 3" key="1">
    <citation type="journal article" date="2017" name="Environ. Microbiol.">
        <title>Decay of the glycolytic pathway and adaptation to intranuclear parasitism within Enterocytozoonidae microsporidia.</title>
        <authorList>
            <person name="Wiredu Boakye D."/>
            <person name="Jaroenlak P."/>
            <person name="Prachumwat A."/>
            <person name="Williams T.A."/>
            <person name="Bateman K.S."/>
            <person name="Itsathitphaisarn O."/>
            <person name="Sritunyalucksana K."/>
            <person name="Paszkiewicz K.H."/>
            <person name="Moore K.A."/>
            <person name="Stentiford G.D."/>
            <person name="Williams B.A."/>
        </authorList>
    </citation>
    <scope>NUCLEOTIDE SEQUENCE [LARGE SCALE GENOMIC DNA]</scope>
    <source>
        <strain evidence="2 3">GB1</strain>
    </source>
</reference>
<feature type="region of interest" description="Disordered" evidence="1">
    <location>
        <begin position="212"/>
        <end position="262"/>
    </location>
</feature>
<gene>
    <name evidence="2" type="ORF">ECANGB1_2018</name>
</gene>
<name>A0A1Y1S5U7_9MICR</name>
<organism evidence="2 3">
    <name type="scientific">Enterospora canceri</name>
    <dbReference type="NCBI Taxonomy" id="1081671"/>
    <lineage>
        <taxon>Eukaryota</taxon>
        <taxon>Fungi</taxon>
        <taxon>Fungi incertae sedis</taxon>
        <taxon>Microsporidia</taxon>
        <taxon>Enterocytozoonidae</taxon>
        <taxon>Enterospora</taxon>
    </lineage>
</organism>